<dbReference type="EMBL" id="JACRDE010000607">
    <property type="protein sequence ID" value="MBI5252445.1"/>
    <property type="molecule type" value="Genomic_DNA"/>
</dbReference>
<gene>
    <name evidence="2" type="ORF">HY912_23370</name>
</gene>
<dbReference type="InterPro" id="IPR002931">
    <property type="entry name" value="Transglutaminase-like"/>
</dbReference>
<dbReference type="Proteomes" id="UP000807825">
    <property type="component" value="Unassembled WGS sequence"/>
</dbReference>
<evidence type="ECO:0000313" key="2">
    <source>
        <dbReference type="EMBL" id="MBI5252445.1"/>
    </source>
</evidence>
<comment type="caution">
    <text evidence="2">The sequence shown here is derived from an EMBL/GenBank/DDBJ whole genome shotgun (WGS) entry which is preliminary data.</text>
</comment>
<organism evidence="2 3">
    <name type="scientific">Desulfomonile tiedjei</name>
    <dbReference type="NCBI Taxonomy" id="2358"/>
    <lineage>
        <taxon>Bacteria</taxon>
        <taxon>Pseudomonadati</taxon>
        <taxon>Thermodesulfobacteriota</taxon>
        <taxon>Desulfomonilia</taxon>
        <taxon>Desulfomonilales</taxon>
        <taxon>Desulfomonilaceae</taxon>
        <taxon>Desulfomonile</taxon>
    </lineage>
</organism>
<accession>A0A9D6V8B5</accession>
<sequence>MTTDFSKYLSPTAIMDSDDKIVRDFAVDVAGGADDPIEMAVKLYLAVRDNIVYDPYTPFYLPEHYRASYILKRGRGFCVPKASLLCALGRACSIASRVGFAAVRNHLATKQLIEFMGSDIFDYHGFVEFFLDGKWVKCTPAFNIELCKKHNVPPLEFNGREDSLFHPYSLDNKKFMEYVEYYGIYSDIPVALIVAGWRKTYGEARVDSWIAALESGKSNIT</sequence>
<feature type="domain" description="Transglutaminase-like" evidence="1">
    <location>
        <begin position="24"/>
        <end position="140"/>
    </location>
</feature>
<dbReference type="Pfam" id="PF01841">
    <property type="entry name" value="Transglut_core"/>
    <property type="match status" value="1"/>
</dbReference>
<reference evidence="2" key="1">
    <citation type="submission" date="2020-07" db="EMBL/GenBank/DDBJ databases">
        <title>Huge and variable diversity of episymbiotic CPR bacteria and DPANN archaea in groundwater ecosystems.</title>
        <authorList>
            <person name="He C.Y."/>
            <person name="Keren R."/>
            <person name="Whittaker M."/>
            <person name="Farag I.F."/>
            <person name="Doudna J."/>
            <person name="Cate J.H.D."/>
            <person name="Banfield J.F."/>
        </authorList>
    </citation>
    <scope>NUCLEOTIDE SEQUENCE</scope>
    <source>
        <strain evidence="2">NC_groundwater_1664_Pr3_B-0.1um_52_9</strain>
    </source>
</reference>
<dbReference type="PANTHER" id="PTHR33490:SF3">
    <property type="entry name" value="CONSERVED INTEGRAL MEMBRANE PROTEIN"/>
    <property type="match status" value="1"/>
</dbReference>
<protein>
    <submittedName>
        <fullName evidence="2">Transglutaminase domain-containing protein</fullName>
    </submittedName>
</protein>
<dbReference type="AlphaFoldDB" id="A0A9D6V8B5"/>
<name>A0A9D6V8B5_9BACT</name>
<dbReference type="SUPFAM" id="SSF54001">
    <property type="entry name" value="Cysteine proteinases"/>
    <property type="match status" value="1"/>
</dbReference>
<dbReference type="InterPro" id="IPR038765">
    <property type="entry name" value="Papain-like_cys_pep_sf"/>
</dbReference>
<evidence type="ECO:0000259" key="1">
    <source>
        <dbReference type="Pfam" id="PF01841"/>
    </source>
</evidence>
<proteinExistence type="predicted"/>
<dbReference type="Gene3D" id="3.10.620.30">
    <property type="match status" value="1"/>
</dbReference>
<evidence type="ECO:0000313" key="3">
    <source>
        <dbReference type="Proteomes" id="UP000807825"/>
    </source>
</evidence>
<dbReference type="PANTHER" id="PTHR33490">
    <property type="entry name" value="BLR5614 PROTEIN-RELATED"/>
    <property type="match status" value="1"/>
</dbReference>